<dbReference type="VEuPathDB" id="FungiDB:H257_17209"/>
<evidence type="ECO:0000256" key="1">
    <source>
        <dbReference type="SAM" id="Phobius"/>
    </source>
</evidence>
<feature type="transmembrane region" description="Helical" evidence="1">
    <location>
        <begin position="180"/>
        <end position="200"/>
    </location>
</feature>
<keyword evidence="1" id="KW-0812">Transmembrane</keyword>
<accession>A0A397C2V5</accession>
<dbReference type="AlphaFoldDB" id="A0A397C2V5"/>
<name>A0A397C2V5_APHAT</name>
<keyword evidence="1" id="KW-0472">Membrane</keyword>
<comment type="caution">
    <text evidence="2">The sequence shown here is derived from an EMBL/GenBank/DDBJ whole genome shotgun (WGS) entry which is preliminary data.</text>
</comment>
<protein>
    <submittedName>
        <fullName evidence="2">Uncharacterized protein</fullName>
    </submittedName>
</protein>
<sequence>MTDVASYSYGLVRSVDQFIEFSGISPTNAELDTHRCNQLHWVPYARPEVVEAWVPGYHMHPLAPADISPSQAAMNNKQVQALMDLLVNATSSTTHDLVAAWKQAIANGLNQHKASVDELLKQVAVLTSLSDEWKEVKNAVVQDKEQRWTELLLNQDLLKKMETQLKQLTEARKDFSVVEMFLPGLGIAGLVVVVILFVLLQTRRGRT</sequence>
<proteinExistence type="predicted"/>
<organism evidence="2 3">
    <name type="scientific">Aphanomyces astaci</name>
    <name type="common">Crayfish plague agent</name>
    <dbReference type="NCBI Taxonomy" id="112090"/>
    <lineage>
        <taxon>Eukaryota</taxon>
        <taxon>Sar</taxon>
        <taxon>Stramenopiles</taxon>
        <taxon>Oomycota</taxon>
        <taxon>Saprolegniomycetes</taxon>
        <taxon>Saprolegniales</taxon>
        <taxon>Verrucalvaceae</taxon>
        <taxon>Aphanomyces</taxon>
    </lineage>
</organism>
<reference evidence="2 3" key="1">
    <citation type="submission" date="2018-08" db="EMBL/GenBank/DDBJ databases">
        <title>Aphanomyces genome sequencing and annotation.</title>
        <authorList>
            <person name="Minardi D."/>
            <person name="Oidtmann B."/>
            <person name="Van Der Giezen M."/>
            <person name="Studholme D.J."/>
        </authorList>
    </citation>
    <scope>NUCLEOTIDE SEQUENCE [LARGE SCALE GENOMIC DNA]</scope>
    <source>
        <strain evidence="2 3">Yx</strain>
    </source>
</reference>
<gene>
    <name evidence="2" type="ORF">DYB25_013480</name>
</gene>
<evidence type="ECO:0000313" key="2">
    <source>
        <dbReference type="EMBL" id="RHY36479.1"/>
    </source>
</evidence>
<dbReference type="EMBL" id="QUTA01000941">
    <property type="protein sequence ID" value="RHY36479.1"/>
    <property type="molecule type" value="Genomic_DNA"/>
</dbReference>
<dbReference type="Proteomes" id="UP000266239">
    <property type="component" value="Unassembled WGS sequence"/>
</dbReference>
<keyword evidence="1" id="KW-1133">Transmembrane helix</keyword>
<evidence type="ECO:0000313" key="3">
    <source>
        <dbReference type="Proteomes" id="UP000266239"/>
    </source>
</evidence>